<keyword evidence="2" id="KW-1185">Reference proteome</keyword>
<organism evidence="1 2">
    <name type="scientific">Euphydryas editha</name>
    <name type="common">Edith's checkerspot</name>
    <dbReference type="NCBI Taxonomy" id="104508"/>
    <lineage>
        <taxon>Eukaryota</taxon>
        <taxon>Metazoa</taxon>
        <taxon>Ecdysozoa</taxon>
        <taxon>Arthropoda</taxon>
        <taxon>Hexapoda</taxon>
        <taxon>Insecta</taxon>
        <taxon>Pterygota</taxon>
        <taxon>Neoptera</taxon>
        <taxon>Endopterygota</taxon>
        <taxon>Lepidoptera</taxon>
        <taxon>Glossata</taxon>
        <taxon>Ditrysia</taxon>
        <taxon>Papilionoidea</taxon>
        <taxon>Nymphalidae</taxon>
        <taxon>Nymphalinae</taxon>
        <taxon>Euphydryas</taxon>
    </lineage>
</organism>
<protein>
    <submittedName>
        <fullName evidence="1">Uncharacterized protein</fullName>
    </submittedName>
</protein>
<dbReference type="EMBL" id="CAKOGL010000031">
    <property type="protein sequence ID" value="CAH2108211.1"/>
    <property type="molecule type" value="Genomic_DNA"/>
</dbReference>
<dbReference type="AlphaFoldDB" id="A0AAU9VD60"/>
<proteinExistence type="predicted"/>
<comment type="caution">
    <text evidence="1">The sequence shown here is derived from an EMBL/GenBank/DDBJ whole genome shotgun (WGS) entry which is preliminary data.</text>
</comment>
<evidence type="ECO:0000313" key="1">
    <source>
        <dbReference type="EMBL" id="CAH2108211.1"/>
    </source>
</evidence>
<gene>
    <name evidence="1" type="ORF">EEDITHA_LOCUS22169</name>
</gene>
<sequence length="105" mass="11862">MLSTYPNIIPEYTFELSLDSFLYRNNCTASRYSSGILPPSLTLALYKELCERLGLGGQWLAVKGAAAVFVCHIDFRTLSSHYVNALQDARYLWACWVWGDYGVVV</sequence>
<dbReference type="Proteomes" id="UP001153954">
    <property type="component" value="Unassembled WGS sequence"/>
</dbReference>
<name>A0AAU9VD60_EUPED</name>
<evidence type="ECO:0000313" key="2">
    <source>
        <dbReference type="Proteomes" id="UP001153954"/>
    </source>
</evidence>
<reference evidence="1" key="1">
    <citation type="submission" date="2022-03" db="EMBL/GenBank/DDBJ databases">
        <authorList>
            <person name="Tunstrom K."/>
        </authorList>
    </citation>
    <scope>NUCLEOTIDE SEQUENCE</scope>
</reference>
<accession>A0AAU9VD60</accession>